<dbReference type="GO" id="GO:0005509">
    <property type="term" value="F:calcium ion binding"/>
    <property type="evidence" value="ECO:0007669"/>
    <property type="project" value="InterPro"/>
</dbReference>
<dbReference type="Gene3D" id="2.60.40.3440">
    <property type="match status" value="1"/>
</dbReference>
<dbReference type="InterPro" id="IPR036439">
    <property type="entry name" value="Dockerin_dom_sf"/>
</dbReference>
<dbReference type="SUPFAM" id="SSF117074">
    <property type="entry name" value="Hypothetical protein PA1324"/>
    <property type="match status" value="1"/>
</dbReference>
<dbReference type="SUPFAM" id="SSF69304">
    <property type="entry name" value="Tricorn protease N-terminal domain"/>
    <property type="match status" value="1"/>
</dbReference>
<dbReference type="InterPro" id="IPR013783">
    <property type="entry name" value="Ig-like_fold"/>
</dbReference>
<dbReference type="Pfam" id="PF00404">
    <property type="entry name" value="Dockerin_1"/>
    <property type="match status" value="1"/>
</dbReference>
<dbReference type="Pfam" id="PF17963">
    <property type="entry name" value="Big_9"/>
    <property type="match status" value="1"/>
</dbReference>
<feature type="compositionally biased region" description="Acidic residues" evidence="1">
    <location>
        <begin position="919"/>
        <end position="930"/>
    </location>
</feature>
<dbReference type="GO" id="GO:0007156">
    <property type="term" value="P:homophilic cell adhesion via plasma membrane adhesion molecules"/>
    <property type="evidence" value="ECO:0007669"/>
    <property type="project" value="InterPro"/>
</dbReference>
<dbReference type="CDD" id="cd11304">
    <property type="entry name" value="Cadherin_repeat"/>
    <property type="match status" value="2"/>
</dbReference>
<dbReference type="SUPFAM" id="SSF63446">
    <property type="entry name" value="Type I dockerin domain"/>
    <property type="match status" value="1"/>
</dbReference>
<dbReference type="Gene3D" id="2.60.40.10">
    <property type="entry name" value="Immunoglobulins"/>
    <property type="match status" value="1"/>
</dbReference>
<dbReference type="InterPro" id="IPR002126">
    <property type="entry name" value="Cadherin-like_dom"/>
</dbReference>
<dbReference type="RefSeq" id="WP_145353512.1">
    <property type="nucleotide sequence ID" value="NZ_CP036262.1"/>
</dbReference>
<protein>
    <submittedName>
        <fullName evidence="3">Dockerin type I repeat protein</fullName>
    </submittedName>
</protein>
<dbReference type="OrthoDB" id="237985at2"/>
<dbReference type="Gene3D" id="1.10.1330.10">
    <property type="entry name" value="Dockerin domain"/>
    <property type="match status" value="1"/>
</dbReference>
<dbReference type="GO" id="GO:0004553">
    <property type="term" value="F:hydrolase activity, hydrolyzing O-glycosyl compounds"/>
    <property type="evidence" value="ECO:0007669"/>
    <property type="project" value="InterPro"/>
</dbReference>
<dbReference type="Proteomes" id="UP000320672">
    <property type="component" value="Chromosome"/>
</dbReference>
<evidence type="ECO:0000313" key="3">
    <source>
        <dbReference type="EMBL" id="QDS95399.1"/>
    </source>
</evidence>
<dbReference type="AlphaFoldDB" id="A0A517MKI3"/>
<reference evidence="3 4" key="1">
    <citation type="submission" date="2019-02" db="EMBL/GenBank/DDBJ databases">
        <title>Deep-cultivation of Planctomycetes and their phenomic and genomic characterization uncovers novel biology.</title>
        <authorList>
            <person name="Wiegand S."/>
            <person name="Jogler M."/>
            <person name="Boedeker C."/>
            <person name="Pinto D."/>
            <person name="Vollmers J."/>
            <person name="Rivas-Marin E."/>
            <person name="Kohn T."/>
            <person name="Peeters S.H."/>
            <person name="Heuer A."/>
            <person name="Rast P."/>
            <person name="Oberbeckmann S."/>
            <person name="Bunk B."/>
            <person name="Jeske O."/>
            <person name="Meyerdierks A."/>
            <person name="Storesund J.E."/>
            <person name="Kallscheuer N."/>
            <person name="Luecker S."/>
            <person name="Lage O.M."/>
            <person name="Pohl T."/>
            <person name="Merkel B.J."/>
            <person name="Hornburger P."/>
            <person name="Mueller R.-W."/>
            <person name="Bruemmer F."/>
            <person name="Labrenz M."/>
            <person name="Spormann A.M."/>
            <person name="Op den Camp H."/>
            <person name="Overmann J."/>
            <person name="Amann R."/>
            <person name="Jetten M.S.M."/>
            <person name="Mascher T."/>
            <person name="Medema M.H."/>
            <person name="Devos D.P."/>
            <person name="Kaster A.-K."/>
            <person name="Ovreas L."/>
            <person name="Rohde M."/>
            <person name="Galperin M.Y."/>
            <person name="Jogler C."/>
        </authorList>
    </citation>
    <scope>NUCLEOTIDE SEQUENCE [LARGE SCALE GENOMIC DNA]</scope>
    <source>
        <strain evidence="3 4">FF011L</strain>
    </source>
</reference>
<feature type="compositionally biased region" description="Acidic residues" evidence="1">
    <location>
        <begin position="971"/>
        <end position="991"/>
    </location>
</feature>
<dbReference type="InterPro" id="IPR002105">
    <property type="entry name" value="Dockerin_1_rpt"/>
</dbReference>
<evidence type="ECO:0000313" key="4">
    <source>
        <dbReference type="Proteomes" id="UP000320672"/>
    </source>
</evidence>
<feature type="domain" description="Cadherin" evidence="2">
    <location>
        <begin position="657"/>
        <end position="744"/>
    </location>
</feature>
<dbReference type="GO" id="GO:0016020">
    <property type="term" value="C:membrane"/>
    <property type="evidence" value="ECO:0007669"/>
    <property type="project" value="InterPro"/>
</dbReference>
<accession>A0A517MKI3</accession>
<feature type="domain" description="Cadherin" evidence="2">
    <location>
        <begin position="559"/>
        <end position="647"/>
    </location>
</feature>
<dbReference type="KEGG" id="rml:FF011L_41950"/>
<dbReference type="GO" id="GO:0000272">
    <property type="term" value="P:polysaccharide catabolic process"/>
    <property type="evidence" value="ECO:0007669"/>
    <property type="project" value="InterPro"/>
</dbReference>
<dbReference type="EMBL" id="CP036262">
    <property type="protein sequence ID" value="QDS95399.1"/>
    <property type="molecule type" value="Genomic_DNA"/>
</dbReference>
<dbReference type="PROSITE" id="PS50268">
    <property type="entry name" value="CADHERIN_2"/>
    <property type="match status" value="2"/>
</dbReference>
<keyword evidence="4" id="KW-1185">Reference proteome</keyword>
<feature type="region of interest" description="Disordered" evidence="1">
    <location>
        <begin position="905"/>
        <end position="991"/>
    </location>
</feature>
<evidence type="ECO:0000259" key="2">
    <source>
        <dbReference type="PROSITE" id="PS50268"/>
    </source>
</evidence>
<evidence type="ECO:0000256" key="1">
    <source>
        <dbReference type="SAM" id="MobiDB-lite"/>
    </source>
</evidence>
<sequence length="991" mass="105647">MSRSDRVQGRNARSRGVVRRQLRLEQLCDRRVLAAITGMVFEDADQSRGMSEGEAGLEDRLVYLDLNQDGSPGMGEPLERTDANGQFSFDGLAVGDYVVRLYNGSLSQQQTTPVQPTVSNEVIQIADVELQTTSFDGSFAYGLESQTIVQIDVETGTHQQIALAGVPKIIQPLPDGKVLVLGDSTVDQAEQAWLVDFDSSSTTAVDLGLQGSEQGWSSVALDATGHGFLVADADDGFSLLRSLEYDDGVWTVDFAAVFVNPGASVSTNPDATASLFANQTESGLELSLLSNATGTVIDGVSGLIESGVSVDAFDDASGIVVVQNDVGDRLVLDAANNFALLGEVTGIESAVTLDGERALIFGLNRESDLLSELVVYDIAQSRVVTSAPVSPSPSGGLVLVDGGNRMLMGGAYAVLQVEFVMPTGHSVELATSEASVDLLFGLFVKPENEAPAFSNSPSFLLNEDTVLQRNAPALLSGVSDADDGDQFILLKVSNPVLGNASVSPSGGLTYQPYPNVNGTDGFQVIAHDGRSASEPENVFLGIDPVNDGIGIFEATAPPVPENVGVGVPLAIIVLENPDVGEAVDIWVVGNEDFEIQNGELVLAAGAELDFENNPIFTVTIAAQGADDEYPVFSPVLFQVTDVNEPVYGISFSAYDAIPENETIGNRSLGLLFALDEDFGGDYTYTVEDERFEVVDDILRLKDGEFLDYETDHLEGIEVTVSDGEYETSETIELNVIDVNEAPTEVSFLAYALRERVAGAVVGTIQIDDPDQPSTAYATVNDDRFEVVGEQLKLRDGISVLAPQEINLVIDVYDDSVPAYHMPIDVSLTVESNPNPYHNPVLPADVNADGSVQPVDALEIINYLNRNGPGPLDEAITNGAELYFDVNADDFVTPLDALLVINHLNRNQGDSGTVNGSSEGEGEGESPEDGDIAMNSTPQGEASAELPVSQRSVPLDRAATHDQAVQSYFLGLDDEDEKRDDDETLFLEESTI</sequence>
<proteinExistence type="predicted"/>
<name>A0A517MKI3_9BACT</name>
<gene>
    <name evidence="3" type="ORF">FF011L_41950</name>
</gene>
<feature type="compositionally biased region" description="Polar residues" evidence="1">
    <location>
        <begin position="905"/>
        <end position="914"/>
    </location>
</feature>
<organism evidence="3 4">
    <name type="scientific">Roseimaritima multifibrata</name>
    <dbReference type="NCBI Taxonomy" id="1930274"/>
    <lineage>
        <taxon>Bacteria</taxon>
        <taxon>Pseudomonadati</taxon>
        <taxon>Planctomycetota</taxon>
        <taxon>Planctomycetia</taxon>
        <taxon>Pirellulales</taxon>
        <taxon>Pirellulaceae</taxon>
        <taxon>Roseimaritima</taxon>
    </lineage>
</organism>